<dbReference type="Pfam" id="PF00668">
    <property type="entry name" value="Condensation"/>
    <property type="match status" value="3"/>
</dbReference>
<evidence type="ECO:0000313" key="9">
    <source>
        <dbReference type="Proteomes" id="UP000552097"/>
    </source>
</evidence>
<comment type="caution">
    <text evidence="8">The sequence shown here is derived from an EMBL/GenBank/DDBJ whole genome shotgun (WGS) entry which is preliminary data.</text>
</comment>
<dbReference type="NCBIfam" id="TIGR01733">
    <property type="entry name" value="AA-adenyl-dom"/>
    <property type="match status" value="1"/>
</dbReference>
<dbReference type="PROSITE" id="PS00455">
    <property type="entry name" value="AMP_BINDING"/>
    <property type="match status" value="1"/>
</dbReference>
<evidence type="ECO:0000256" key="6">
    <source>
        <dbReference type="SAM" id="MobiDB-lite"/>
    </source>
</evidence>
<evidence type="ECO:0000256" key="3">
    <source>
        <dbReference type="ARBA" id="ARBA00022553"/>
    </source>
</evidence>
<dbReference type="InterPro" id="IPR009081">
    <property type="entry name" value="PP-bd_ACP"/>
</dbReference>
<dbReference type="RefSeq" id="WP_184921023.1">
    <property type="nucleotide sequence ID" value="NZ_JACHMO010000001.1"/>
</dbReference>
<dbReference type="InterPro" id="IPR025110">
    <property type="entry name" value="AMP-bd_C"/>
</dbReference>
<dbReference type="GO" id="GO:0031177">
    <property type="term" value="F:phosphopantetheine binding"/>
    <property type="evidence" value="ECO:0007669"/>
    <property type="project" value="InterPro"/>
</dbReference>
<evidence type="ECO:0000256" key="4">
    <source>
        <dbReference type="ARBA" id="ARBA00022737"/>
    </source>
</evidence>
<dbReference type="SMART" id="SM00823">
    <property type="entry name" value="PKS_PP"/>
    <property type="match status" value="2"/>
</dbReference>
<keyword evidence="3" id="KW-0597">Phosphoprotein</keyword>
<reference evidence="8 9" key="1">
    <citation type="submission" date="2020-08" db="EMBL/GenBank/DDBJ databases">
        <title>Sequencing the genomes of 1000 actinobacteria strains.</title>
        <authorList>
            <person name="Klenk H.-P."/>
        </authorList>
    </citation>
    <scope>NUCLEOTIDE SEQUENCE [LARGE SCALE GENOMIC DNA]</scope>
    <source>
        <strain evidence="8 9">DSM 45486</strain>
    </source>
</reference>
<dbReference type="InterPro" id="IPR010060">
    <property type="entry name" value="NRPS_synth"/>
</dbReference>
<dbReference type="FunFam" id="3.30.300.30:FF:000010">
    <property type="entry name" value="Enterobactin synthetase component F"/>
    <property type="match status" value="1"/>
</dbReference>
<dbReference type="FunFam" id="2.30.38.10:FF:000001">
    <property type="entry name" value="Non-ribosomal peptide synthetase PvdI"/>
    <property type="match status" value="1"/>
</dbReference>
<keyword evidence="2" id="KW-0596">Phosphopantetheine</keyword>
<dbReference type="SUPFAM" id="SSF56801">
    <property type="entry name" value="Acetyl-CoA synthetase-like"/>
    <property type="match status" value="2"/>
</dbReference>
<dbReference type="PANTHER" id="PTHR45527">
    <property type="entry name" value="NONRIBOSOMAL PEPTIDE SYNTHETASE"/>
    <property type="match status" value="1"/>
</dbReference>
<dbReference type="EMBL" id="JACHMO010000001">
    <property type="protein sequence ID" value="MBB5803608.1"/>
    <property type="molecule type" value="Genomic_DNA"/>
</dbReference>
<dbReference type="NCBIfam" id="TIGR01720">
    <property type="entry name" value="NRPS-para261"/>
    <property type="match status" value="1"/>
</dbReference>
<dbReference type="GO" id="GO:0003824">
    <property type="term" value="F:catalytic activity"/>
    <property type="evidence" value="ECO:0007669"/>
    <property type="project" value="InterPro"/>
</dbReference>
<dbReference type="InterPro" id="IPR001242">
    <property type="entry name" value="Condensation_dom"/>
</dbReference>
<feature type="compositionally biased region" description="Basic and acidic residues" evidence="6">
    <location>
        <begin position="1871"/>
        <end position="1887"/>
    </location>
</feature>
<dbReference type="SUPFAM" id="SSF52777">
    <property type="entry name" value="CoA-dependent acyltransferases"/>
    <property type="match status" value="6"/>
</dbReference>
<dbReference type="GO" id="GO:0008610">
    <property type="term" value="P:lipid biosynthetic process"/>
    <property type="evidence" value="ECO:0007669"/>
    <property type="project" value="UniProtKB-ARBA"/>
</dbReference>
<sequence length="2462" mass="265016">MHESPLPLTAGQVGMWLAQQLDSSNPMYSIAECVEIRGRFAPALFDEALQRLVDEVDALRVRFVAGGDTARQVVEPVVKCPIHHMDVSRAADPADAAERWMADAVSEPVDLTTGPLFMFALLRLADDEHRWFIKLHHAIADGYSSARFTARVAEIYSALVAERPCPPSPFRPLAELVAADVAYRESTDFTQDRSYWLEHCAGLAEPARLGGTPTRVPTGHIHHDGTLSATDTEGLRCTGREVGVAWPIVTIAGIAAYLHLMTGHEDIVLGFAVTGRTGQVGRNTPGMVSNAVPLVLAVRPDMSLAELFEQVSTEVRRASRHQRYRAEDLHRELRLVGDRKRLWGAEINLLLYGEDPVFGEATGKVRGFSVGAEEDLTLVVDGRSGTDIRLDLHANQDLYTGTDLERHRARLIGLLRGIGQADPDRPVALLDVAAPGEREQLAARAAVRREHRRGTLADVVIDTSADVPALMWRGTTVSRAELDSDANRLARLLVERGAGPGDVVAVVGTASPDQVRALLAVQRAGAAFLLVNPAGDAERNAALLTAAGPGIAIITGTDSAPDLPVATRIVDMAEPWAHYDPSPLTDADRLVPLSPASPAYLDHSPDDAGRPLVVSHATALARLDLLSQRYRIDARDRVLYHVPGDWAPSAWEPMLALTCGATSVIAEPALRSDPAYLAELIADDRVTVAHIGAPLLAQVLAAGQDGVLRQVVLGDDPLPEDLRDRLDATPAAPPWTAESVGEGACVLDAAMRPVPPAVPGQLYLTEPLAPDACLRDTVRTSFTVVADPYGRPGQRMYATGVMATCGPDGVITVITEQLPETTALTPIGDVDRAAPQKPAGDMAVSRAPSSEREARLCALVAEVLGLAEVGPDDDFFELGGQSLTAIRLAGRMKTEFGADISLRTVFERRTVAALAEVVARTTTALPRLAPRERPARMPLSLVQGGLWFMNRTEGTSGMYNTGLALRLRGRLDRDAVAEALTDVIRRHESLRTVFPDDDGTPYQLIRRPADVSADLSTVDVAEPGLDAAITAAASTGFDLSAELPIRGHLLCVSPTDHVLLLILHHIAGDGWSLAPLARDFATAYAARTEGQSPAFPPLELQYADYALWQREVLGDESDADSPLARQLAHWRDALAGIPDELTLPTDFPRQATRDYTGGTVRFEIAPGMHRALAQLALDHRASTFMVLRGAVATLLTRLGAGTDIPLGMAVTGRTEEALDDVIGCFINTVVFRTDTGGSPGFGELLDRIRESDLGAYANRDVPFHRLVEALNPERSLGRNPLFQVMLDVQQADTETVSLPGLAAEPYQIDPRSAKVDLLFGFEEDPEQGIRCRLEYSLDLFEPATAEAMVRRLLRVLEAVLVEPDQPIDRIDVLEPGERKRWVQDFNDTARPRPAMLVTEAFEAQAARTPDAPAVEADGVEIGYGELNERANRLAHLLIAEGVGPERLVALALPRSADLVVAVLAVLKAGGGYLPVDPEYPGERVTFMLTDARPVLVLTNQSFADSLPTADVRALVVDEPDVLEAIAQCPADNPSGARRHESDIAYVIYTSGSTGRPKGVAVEHRSLAQYLDYAKESYESLGGHALLHGPVSFDMAVTTLYGPLISGGRIVVAEIDEPGPEPDFAKVTPSHLPLLTLGQGSVSPSRELVVGGEQLLGESLTEWRRRHPDAAVINEYGPTEATVGCAVYRLDPRHTTPAGAVPVGRPTFNTQLYVLDSALRPVPPGVAGELYIGGAQLARGYLRRPGLTASRFVADPFGGPGGRLYRTGDLARHNSAGDLEYLGRIDEQIKLRGFRIEPGEVESVLASAPGVVSAIAVVREDQPGVRRLVGYVVPALDDVTAVHDWVAERLPDYMVPSAIVSLDSLPLSPSGKLDRKALPRPEQARAAEPEASGGPEETLLRELFGDLLGVAEVGLSDSFFEMGGDSIVSIQLVARARQAGLDLMPKDIFVHKTVEQLARLAAGRGNKNTSSAKSAGDVPTGEIEPTPIMRWWRDLGGPIDGIHQAVLVAVPASVRLADLTAAVQALLDHHDALRTRLDLPFTLTVDPAGKVEADAVVRRADLSGLDERATDEAISRHADAARERLSAQDGVMVQVVWFDTGPDRPGRLLIMAHHLVVDGVSWRILLPDLRAAVAAVQAGRVPKLPEVGTSLRRWASLLGTAAEAGRTELPYWLDVLRPGETPLAGKPLDRTRDVAATARSHTHVLPAGRTEPLLTTVAKAYHVRVDDILLTALAVAVRTWRDRPDLLVDLEGHGREDIAEGVDVSRTVGWFTTMYPVRLTPGQVDFDEFAAGGPIVDGVLRLLKEQLRSVPRNGLGFGLLRYLDPVAGPQLSAVDRPQILVNYLGRFGSPAGAEPHWTPLAGAPPLGAPAHPGTPLSHALELDVLVRDDAGGPQLTATWTWPAALFSDEEVRRLGEAWSRALEGIARRAENPEAGGYTPSDLPLVSLSQEDIDSLEAEWQTLQ</sequence>
<dbReference type="GO" id="GO:0072330">
    <property type="term" value="P:monocarboxylic acid biosynthetic process"/>
    <property type="evidence" value="ECO:0007669"/>
    <property type="project" value="UniProtKB-ARBA"/>
</dbReference>
<dbReference type="CDD" id="cd05930">
    <property type="entry name" value="A_NRPS"/>
    <property type="match status" value="1"/>
</dbReference>
<dbReference type="InterPro" id="IPR006162">
    <property type="entry name" value="Ppantetheine_attach_site"/>
</dbReference>
<comment type="cofactor">
    <cofactor evidence="1">
        <name>pantetheine 4'-phosphate</name>
        <dbReference type="ChEBI" id="CHEBI:47942"/>
    </cofactor>
</comment>
<dbReference type="PROSITE" id="PS00012">
    <property type="entry name" value="PHOSPHOPANTETHEINE"/>
    <property type="match status" value="1"/>
</dbReference>
<feature type="domain" description="Carrier" evidence="7">
    <location>
        <begin position="1890"/>
        <end position="1964"/>
    </location>
</feature>
<dbReference type="InterPro" id="IPR000873">
    <property type="entry name" value="AMP-dep_synth/lig_dom"/>
</dbReference>
<proteinExistence type="predicted"/>
<dbReference type="CDD" id="cd19540">
    <property type="entry name" value="LCL_NRPS-like"/>
    <property type="match status" value="1"/>
</dbReference>
<evidence type="ECO:0000256" key="2">
    <source>
        <dbReference type="ARBA" id="ARBA00022450"/>
    </source>
</evidence>
<dbReference type="Gene3D" id="1.10.1200.10">
    <property type="entry name" value="ACP-like"/>
    <property type="match status" value="2"/>
</dbReference>
<dbReference type="Gene3D" id="2.30.38.10">
    <property type="entry name" value="Luciferase, Domain 3"/>
    <property type="match status" value="2"/>
</dbReference>
<accession>A0A7W9M187</accession>
<feature type="region of interest" description="Disordered" evidence="6">
    <location>
        <begin position="1870"/>
        <end position="1894"/>
    </location>
</feature>
<dbReference type="Pfam" id="PF13193">
    <property type="entry name" value="AMP-binding_C"/>
    <property type="match status" value="1"/>
</dbReference>
<keyword evidence="9" id="KW-1185">Reference proteome</keyword>
<feature type="domain" description="Carrier" evidence="7">
    <location>
        <begin position="847"/>
        <end position="922"/>
    </location>
</feature>
<keyword evidence="4" id="KW-0677">Repeat</keyword>
<dbReference type="SUPFAM" id="SSF47336">
    <property type="entry name" value="ACP-like"/>
    <property type="match status" value="2"/>
</dbReference>
<evidence type="ECO:0000256" key="1">
    <source>
        <dbReference type="ARBA" id="ARBA00001957"/>
    </source>
</evidence>
<dbReference type="Pfam" id="PF00550">
    <property type="entry name" value="PP-binding"/>
    <property type="match status" value="2"/>
</dbReference>
<dbReference type="FunFam" id="3.40.50.980:FF:000001">
    <property type="entry name" value="Non-ribosomal peptide synthetase"/>
    <property type="match status" value="1"/>
</dbReference>
<dbReference type="GO" id="GO:0043041">
    <property type="term" value="P:amino acid activation for nonribosomal peptide biosynthetic process"/>
    <property type="evidence" value="ECO:0007669"/>
    <property type="project" value="TreeGrafter"/>
</dbReference>
<dbReference type="GO" id="GO:0017000">
    <property type="term" value="P:antibiotic biosynthetic process"/>
    <property type="evidence" value="ECO:0007669"/>
    <property type="project" value="UniProtKB-KW"/>
</dbReference>
<dbReference type="FunFam" id="1.10.1200.10:FF:000016">
    <property type="entry name" value="Non-ribosomal peptide synthase"/>
    <property type="match status" value="1"/>
</dbReference>
<dbReference type="Gene3D" id="3.30.559.30">
    <property type="entry name" value="Nonribosomal peptide synthetase, condensation domain"/>
    <property type="match status" value="3"/>
</dbReference>
<dbReference type="InterPro" id="IPR036736">
    <property type="entry name" value="ACP-like_sf"/>
</dbReference>
<dbReference type="InterPro" id="IPR020845">
    <property type="entry name" value="AMP-binding_CS"/>
</dbReference>
<organism evidence="8 9">
    <name type="scientific">Saccharothrix ecbatanensis</name>
    <dbReference type="NCBI Taxonomy" id="1105145"/>
    <lineage>
        <taxon>Bacteria</taxon>
        <taxon>Bacillati</taxon>
        <taxon>Actinomycetota</taxon>
        <taxon>Actinomycetes</taxon>
        <taxon>Pseudonocardiales</taxon>
        <taxon>Pseudonocardiaceae</taxon>
        <taxon>Saccharothrix</taxon>
    </lineage>
</organism>
<dbReference type="PANTHER" id="PTHR45527:SF1">
    <property type="entry name" value="FATTY ACID SYNTHASE"/>
    <property type="match status" value="1"/>
</dbReference>
<evidence type="ECO:0000259" key="7">
    <source>
        <dbReference type="PROSITE" id="PS50075"/>
    </source>
</evidence>
<dbReference type="Gene3D" id="3.30.300.30">
    <property type="match status" value="1"/>
</dbReference>
<evidence type="ECO:0000313" key="8">
    <source>
        <dbReference type="EMBL" id="MBB5803608.1"/>
    </source>
</evidence>
<dbReference type="InterPro" id="IPR045851">
    <property type="entry name" value="AMP-bd_C_sf"/>
</dbReference>
<keyword evidence="5" id="KW-0045">Antibiotic biosynthesis</keyword>
<dbReference type="Gene3D" id="3.30.559.10">
    <property type="entry name" value="Chloramphenicol acetyltransferase-like domain"/>
    <property type="match status" value="3"/>
</dbReference>
<dbReference type="Proteomes" id="UP000552097">
    <property type="component" value="Unassembled WGS sequence"/>
</dbReference>
<dbReference type="InterPro" id="IPR010071">
    <property type="entry name" value="AA_adenyl_dom"/>
</dbReference>
<dbReference type="Pfam" id="PF00501">
    <property type="entry name" value="AMP-binding"/>
    <property type="match status" value="2"/>
</dbReference>
<dbReference type="InterPro" id="IPR023213">
    <property type="entry name" value="CAT-like_dom_sf"/>
</dbReference>
<evidence type="ECO:0000256" key="5">
    <source>
        <dbReference type="ARBA" id="ARBA00023194"/>
    </source>
</evidence>
<dbReference type="GO" id="GO:0044550">
    <property type="term" value="P:secondary metabolite biosynthetic process"/>
    <property type="evidence" value="ECO:0007669"/>
    <property type="project" value="TreeGrafter"/>
</dbReference>
<gene>
    <name evidence="8" type="ORF">F4560_003376</name>
</gene>
<protein>
    <submittedName>
        <fullName evidence="8">Amino acid adenylation domain-containing protein/non-ribosomal peptide synthase protein (TIGR01720 family)</fullName>
    </submittedName>
</protein>
<dbReference type="PROSITE" id="PS50075">
    <property type="entry name" value="CARRIER"/>
    <property type="match status" value="2"/>
</dbReference>
<name>A0A7W9M187_9PSEU</name>
<dbReference type="Gene3D" id="3.40.50.980">
    <property type="match status" value="4"/>
</dbReference>
<dbReference type="InterPro" id="IPR020806">
    <property type="entry name" value="PKS_PP-bd"/>
</dbReference>
<dbReference type="GO" id="GO:0005737">
    <property type="term" value="C:cytoplasm"/>
    <property type="evidence" value="ECO:0007669"/>
    <property type="project" value="TreeGrafter"/>
</dbReference>